<dbReference type="AlphaFoldDB" id="J9A9I4"/>
<accession>J9A9I4</accession>
<reference evidence="2" key="1">
    <citation type="submission" date="2012-08" db="EMBL/GenBank/DDBJ databases">
        <title>The Genome Sequence of Wuchereria bancrofti.</title>
        <authorList>
            <person name="Nutman T.B."/>
            <person name="Fink D.L."/>
            <person name="Russ C."/>
            <person name="Young S."/>
            <person name="Zeng Q."/>
            <person name="Koehrsen M."/>
            <person name="Alvarado L."/>
            <person name="Berlin A."/>
            <person name="Chapman S.B."/>
            <person name="Chen Z."/>
            <person name="Freedman E."/>
            <person name="Gellesch M."/>
            <person name="Goldberg J."/>
            <person name="Griggs A."/>
            <person name="Gujja S."/>
            <person name="Heilman E.R."/>
            <person name="Heiman D."/>
            <person name="Hepburn T."/>
            <person name="Howarth C."/>
            <person name="Jen D."/>
            <person name="Larson L."/>
            <person name="Lewis B."/>
            <person name="Mehta T."/>
            <person name="Park D."/>
            <person name="Pearson M."/>
            <person name="Roberts A."/>
            <person name="Saif S."/>
            <person name="Shea T."/>
            <person name="Shenoy N."/>
            <person name="Sisk P."/>
            <person name="Stolte C."/>
            <person name="Sykes S."/>
            <person name="Walk T."/>
            <person name="White J."/>
            <person name="Yandava C."/>
            <person name="Haas B."/>
            <person name="Henn M.R."/>
            <person name="Nusbaum C."/>
            <person name="Birren B."/>
        </authorList>
    </citation>
    <scope>NUCLEOTIDE SEQUENCE [LARGE SCALE GENOMIC DNA]</scope>
    <source>
        <strain evidence="2">NA</strain>
    </source>
</reference>
<evidence type="ECO:0000313" key="2">
    <source>
        <dbReference type="Proteomes" id="UP000004810"/>
    </source>
</evidence>
<gene>
    <name evidence="1" type="ORF">WUBG_18498</name>
</gene>
<proteinExistence type="predicted"/>
<organism evidence="1 2">
    <name type="scientific">Wuchereria bancrofti</name>
    <dbReference type="NCBI Taxonomy" id="6293"/>
    <lineage>
        <taxon>Eukaryota</taxon>
        <taxon>Metazoa</taxon>
        <taxon>Ecdysozoa</taxon>
        <taxon>Nematoda</taxon>
        <taxon>Chromadorea</taxon>
        <taxon>Rhabditida</taxon>
        <taxon>Spirurina</taxon>
        <taxon>Spiruromorpha</taxon>
        <taxon>Filarioidea</taxon>
        <taxon>Onchocercidae</taxon>
        <taxon>Wuchereria</taxon>
    </lineage>
</organism>
<protein>
    <submittedName>
        <fullName evidence="1">Uncharacterized protein</fullName>
    </submittedName>
</protein>
<evidence type="ECO:0000313" key="1">
    <source>
        <dbReference type="EMBL" id="EJW70595.1"/>
    </source>
</evidence>
<sequence length="107" mass="12064">MFFGFLDDFICESHGRIFCSMPKITSDLRLRKGDTMIAYAYTFVRELSILLALNITSRMLSRVDMSVVDPFGSMHKKTIELLITKVADYGLPSSANSGEITITLYII</sequence>
<comment type="caution">
    <text evidence="1">The sequence shown here is derived from an EMBL/GenBank/DDBJ whole genome shotgun (WGS) entry which is preliminary data.</text>
</comment>
<name>J9A9I4_WUCBA</name>
<dbReference type="EMBL" id="ADBV01021260">
    <property type="protein sequence ID" value="EJW70595.1"/>
    <property type="molecule type" value="Genomic_DNA"/>
</dbReference>
<dbReference type="Proteomes" id="UP000004810">
    <property type="component" value="Unassembled WGS sequence"/>
</dbReference>